<dbReference type="EMBL" id="CAOF01000094">
    <property type="protein sequence ID" value="CCO46607.1"/>
    <property type="molecule type" value="Genomic_DNA"/>
</dbReference>
<keyword evidence="1" id="KW-0812">Transmembrane</keyword>
<dbReference type="Pfam" id="PF04892">
    <property type="entry name" value="VanZ"/>
    <property type="match status" value="1"/>
</dbReference>
<feature type="domain" description="VanZ-like" evidence="2">
    <location>
        <begin position="45"/>
        <end position="120"/>
    </location>
</feature>
<dbReference type="NCBIfam" id="NF037970">
    <property type="entry name" value="vanZ_1"/>
    <property type="match status" value="1"/>
</dbReference>
<evidence type="ECO:0000313" key="3">
    <source>
        <dbReference type="EMBL" id="CCO46607.1"/>
    </source>
</evidence>
<dbReference type="AlphaFoldDB" id="A0AAV2VPL5"/>
<feature type="transmembrane region" description="Helical" evidence="1">
    <location>
        <begin position="51"/>
        <end position="69"/>
    </location>
</feature>
<comment type="caution">
    <text evidence="3">The sequence shown here is derived from an EMBL/GenBank/DDBJ whole genome shotgun (WGS) entry which is preliminary data.</text>
</comment>
<gene>
    <name evidence="3" type="ORF">VIBNISOn1_1830007</name>
</gene>
<keyword evidence="1" id="KW-0472">Membrane</keyword>
<name>A0AAV2VPL5_9VIBR</name>
<feature type="transmembrane region" description="Helical" evidence="1">
    <location>
        <begin position="76"/>
        <end position="94"/>
    </location>
</feature>
<reference evidence="3 4" key="1">
    <citation type="journal article" date="2013" name="ISME J.">
        <title>Comparative genomics of pathogenic lineages of Vibrio nigripulchritudo identifies virulence-associated traits.</title>
        <authorList>
            <person name="Goudenege D."/>
            <person name="Labreuche Y."/>
            <person name="Krin E."/>
            <person name="Ansquer D."/>
            <person name="Mangenot S."/>
            <person name="Calteau A."/>
            <person name="Medigue C."/>
            <person name="Mazel D."/>
            <person name="Polz M.F."/>
            <person name="Le Roux F."/>
        </authorList>
    </citation>
    <scope>NUCLEOTIDE SEQUENCE [LARGE SCALE GENOMIC DNA]</scope>
    <source>
        <strain evidence="3 4">SOn1</strain>
    </source>
</reference>
<accession>A0AAV2VPL5</accession>
<evidence type="ECO:0000313" key="4">
    <source>
        <dbReference type="Proteomes" id="UP000018211"/>
    </source>
</evidence>
<dbReference type="RefSeq" id="WP_004405804.1">
    <property type="nucleotide sequence ID" value="NZ_LK391965.1"/>
</dbReference>
<sequence length="134" mass="14661">MKNFDTQQTNHANFVVGLFVLVVLSVASLSILKSAGLLSGDLGQAVQSHDLIFHVAFALVLGGLAGLASRASNKPMVALLLFFVVTDELLQIWLPTRQFSWLDMACNVFGCLAGVLLCHFTLFAYTQWFNRPTT</sequence>
<dbReference type="InterPro" id="IPR006976">
    <property type="entry name" value="VanZ-like"/>
</dbReference>
<organism evidence="3 4">
    <name type="scientific">Vibrio nigripulchritudo SOn1</name>
    <dbReference type="NCBI Taxonomy" id="1238450"/>
    <lineage>
        <taxon>Bacteria</taxon>
        <taxon>Pseudomonadati</taxon>
        <taxon>Pseudomonadota</taxon>
        <taxon>Gammaproteobacteria</taxon>
        <taxon>Vibrionales</taxon>
        <taxon>Vibrionaceae</taxon>
        <taxon>Vibrio</taxon>
    </lineage>
</organism>
<keyword evidence="1" id="KW-1133">Transmembrane helix</keyword>
<dbReference type="Proteomes" id="UP000018211">
    <property type="component" value="Unassembled WGS sequence"/>
</dbReference>
<protein>
    <recommendedName>
        <fullName evidence="2">VanZ-like domain-containing protein</fullName>
    </recommendedName>
</protein>
<feature type="transmembrane region" description="Helical" evidence="1">
    <location>
        <begin position="100"/>
        <end position="125"/>
    </location>
</feature>
<evidence type="ECO:0000256" key="1">
    <source>
        <dbReference type="SAM" id="Phobius"/>
    </source>
</evidence>
<feature type="transmembrane region" description="Helical" evidence="1">
    <location>
        <begin position="12"/>
        <end position="31"/>
    </location>
</feature>
<evidence type="ECO:0000259" key="2">
    <source>
        <dbReference type="Pfam" id="PF04892"/>
    </source>
</evidence>
<proteinExistence type="predicted"/>